<dbReference type="Pfam" id="PF07833">
    <property type="entry name" value="Cu_amine_oxidN1"/>
    <property type="match status" value="1"/>
</dbReference>
<dbReference type="AlphaFoldDB" id="X1AWG7"/>
<reference evidence="2" key="1">
    <citation type="journal article" date="2014" name="Front. Microbiol.">
        <title>High frequency of phylogenetically diverse reductive dehalogenase-homologous genes in deep subseafloor sedimentary metagenomes.</title>
        <authorList>
            <person name="Kawai M."/>
            <person name="Futagami T."/>
            <person name="Toyoda A."/>
            <person name="Takaki Y."/>
            <person name="Nishi S."/>
            <person name="Hori S."/>
            <person name="Arai W."/>
            <person name="Tsubouchi T."/>
            <person name="Morono Y."/>
            <person name="Uchiyama I."/>
            <person name="Ito T."/>
            <person name="Fujiyama A."/>
            <person name="Inagaki F."/>
            <person name="Takami H."/>
        </authorList>
    </citation>
    <scope>NUCLEOTIDE SEQUENCE</scope>
    <source>
        <strain evidence="2">Expedition CK06-06</strain>
    </source>
</reference>
<gene>
    <name evidence="2" type="ORF">S01H4_33015</name>
</gene>
<accession>X1AWG7</accession>
<dbReference type="InterPro" id="IPR012854">
    <property type="entry name" value="Cu_amine_oxidase-like_N"/>
</dbReference>
<dbReference type="EMBL" id="BART01017324">
    <property type="protein sequence ID" value="GAG76523.1"/>
    <property type="molecule type" value="Genomic_DNA"/>
</dbReference>
<dbReference type="SUPFAM" id="SSF55383">
    <property type="entry name" value="Copper amine oxidase, domain N"/>
    <property type="match status" value="1"/>
</dbReference>
<dbReference type="Gene3D" id="3.30.457.10">
    <property type="entry name" value="Copper amine oxidase-like, N-terminal domain"/>
    <property type="match status" value="1"/>
</dbReference>
<proteinExistence type="predicted"/>
<organism evidence="2">
    <name type="scientific">marine sediment metagenome</name>
    <dbReference type="NCBI Taxonomy" id="412755"/>
    <lineage>
        <taxon>unclassified sequences</taxon>
        <taxon>metagenomes</taxon>
        <taxon>ecological metagenomes</taxon>
    </lineage>
</organism>
<dbReference type="InterPro" id="IPR036582">
    <property type="entry name" value="Mao_N_sf"/>
</dbReference>
<comment type="caution">
    <text evidence="2">The sequence shown here is derived from an EMBL/GenBank/DDBJ whole genome shotgun (WGS) entry which is preliminary data.</text>
</comment>
<evidence type="ECO:0000313" key="2">
    <source>
        <dbReference type="EMBL" id="GAG76523.1"/>
    </source>
</evidence>
<feature type="non-terminal residue" evidence="2">
    <location>
        <position position="1"/>
    </location>
</feature>
<evidence type="ECO:0000259" key="1">
    <source>
        <dbReference type="Pfam" id="PF07833"/>
    </source>
</evidence>
<sequence>ETKANDVAPKIINNRTMVPVRFIAENLGAEVTWNVETREVTIELDGQKMSMVIDKQMAEFDTPPMILEGRTLVPVRYVSEKLGANVMWFPKEKKVQIVK</sequence>
<name>X1AWG7_9ZZZZ</name>
<protein>
    <recommendedName>
        <fullName evidence="1">Copper amine oxidase-like N-terminal domain-containing protein</fullName>
    </recommendedName>
</protein>
<feature type="domain" description="Copper amine oxidase-like N-terminal" evidence="1">
    <location>
        <begin position="6"/>
        <end position="58"/>
    </location>
</feature>